<proteinExistence type="predicted"/>
<comment type="caution">
    <text evidence="1">The sequence shown here is derived from an EMBL/GenBank/DDBJ whole genome shotgun (WGS) entry which is preliminary data.</text>
</comment>
<gene>
    <name evidence="1" type="ORF">F4821DRAFT_239965</name>
</gene>
<dbReference type="Proteomes" id="UP001497680">
    <property type="component" value="Unassembled WGS sequence"/>
</dbReference>
<evidence type="ECO:0000313" key="1">
    <source>
        <dbReference type="EMBL" id="KAI6085754.1"/>
    </source>
</evidence>
<dbReference type="EMBL" id="MU394322">
    <property type="protein sequence ID" value="KAI6085754.1"/>
    <property type="molecule type" value="Genomic_DNA"/>
</dbReference>
<name>A0ACC0CZB7_9PEZI</name>
<organism evidence="1 2">
    <name type="scientific">Hypoxylon rubiginosum</name>
    <dbReference type="NCBI Taxonomy" id="110542"/>
    <lineage>
        <taxon>Eukaryota</taxon>
        <taxon>Fungi</taxon>
        <taxon>Dikarya</taxon>
        <taxon>Ascomycota</taxon>
        <taxon>Pezizomycotina</taxon>
        <taxon>Sordariomycetes</taxon>
        <taxon>Xylariomycetidae</taxon>
        <taxon>Xylariales</taxon>
        <taxon>Hypoxylaceae</taxon>
        <taxon>Hypoxylon</taxon>
    </lineage>
</organism>
<sequence length="516" mass="56174">MASSHRIARRLFNSPAANPLLASKRAPFQFRPRIATRHASTASSTDALPISRLKTFLYATSIAVSGYVVYVYATDTRAFIHRYVTPPLLRVVYPDAEEAHNFAVSSMKTLYSIGLHPRERSSFASSSPDLSVSVFGSHLANPIGISAGLDKHAEIPDALFALGASIVEVGGCTPRPQDGNPKPRMFRVPTLDGLINRYGLNSRGADDMAMRLRERVRRYAKSVGLDEAGVLNGEANVPPGSLLPGRLLLVQIAKNKETDERDVEAVKRDYVYCVRRLAPYADVLVVNVSSPNTPGLRDLQAVEPLTKLLSAVVDEARRADRRQTPRVMVKVSPDEDEDTQMEGIVQAVWSSGVDGVIVGNTTKRRTGLIPPRVNITSKEQHTMAETGGYSGPMMFDRTVELVRRYRKMLDGQTLQSVPTNETRKVVADEAVDASITGLEGTITAFSENEPKQSSTEPLEQKVIFATGGISDGRRALEILNAGASVAMVYTGLVYGGAGTVTRMKSEMKKEMAVTKA</sequence>
<protein>
    <submittedName>
        <fullName evidence="1">FMN-linked oxidoreductase</fullName>
    </submittedName>
</protein>
<accession>A0ACC0CZB7</accession>
<reference evidence="1 2" key="1">
    <citation type="journal article" date="2022" name="New Phytol.">
        <title>Ecological generalism drives hyperdiversity of secondary metabolite gene clusters in xylarialean endophytes.</title>
        <authorList>
            <person name="Franco M.E.E."/>
            <person name="Wisecaver J.H."/>
            <person name="Arnold A.E."/>
            <person name="Ju Y.M."/>
            <person name="Slot J.C."/>
            <person name="Ahrendt S."/>
            <person name="Moore L.P."/>
            <person name="Eastman K.E."/>
            <person name="Scott K."/>
            <person name="Konkel Z."/>
            <person name="Mondo S.J."/>
            <person name="Kuo A."/>
            <person name="Hayes R.D."/>
            <person name="Haridas S."/>
            <person name="Andreopoulos B."/>
            <person name="Riley R."/>
            <person name="LaButti K."/>
            <person name="Pangilinan J."/>
            <person name="Lipzen A."/>
            <person name="Amirebrahimi M."/>
            <person name="Yan J."/>
            <person name="Adam C."/>
            <person name="Keymanesh K."/>
            <person name="Ng V."/>
            <person name="Louie K."/>
            <person name="Northen T."/>
            <person name="Drula E."/>
            <person name="Henrissat B."/>
            <person name="Hsieh H.M."/>
            <person name="Youens-Clark K."/>
            <person name="Lutzoni F."/>
            <person name="Miadlikowska J."/>
            <person name="Eastwood D.C."/>
            <person name="Hamelin R.C."/>
            <person name="Grigoriev I.V."/>
            <person name="U'Ren J.M."/>
        </authorList>
    </citation>
    <scope>NUCLEOTIDE SEQUENCE [LARGE SCALE GENOMIC DNA]</scope>
    <source>
        <strain evidence="1 2">ER1909</strain>
    </source>
</reference>
<evidence type="ECO:0000313" key="2">
    <source>
        <dbReference type="Proteomes" id="UP001497680"/>
    </source>
</evidence>
<keyword evidence="2" id="KW-1185">Reference proteome</keyword>